<organism evidence="8 9">
    <name type="scientific">Olea europaea subsp. europaea</name>
    <dbReference type="NCBI Taxonomy" id="158383"/>
    <lineage>
        <taxon>Eukaryota</taxon>
        <taxon>Viridiplantae</taxon>
        <taxon>Streptophyta</taxon>
        <taxon>Embryophyta</taxon>
        <taxon>Tracheophyta</taxon>
        <taxon>Spermatophyta</taxon>
        <taxon>Magnoliopsida</taxon>
        <taxon>eudicotyledons</taxon>
        <taxon>Gunneridae</taxon>
        <taxon>Pentapetalae</taxon>
        <taxon>asterids</taxon>
        <taxon>lamiids</taxon>
        <taxon>Lamiales</taxon>
        <taxon>Oleaceae</taxon>
        <taxon>Oleeae</taxon>
        <taxon>Olea</taxon>
    </lineage>
</organism>
<dbReference type="PRINTS" id="PR00773">
    <property type="entry name" value="GRPEPROTEIN"/>
</dbReference>
<dbReference type="SUPFAM" id="SSF58014">
    <property type="entry name" value="Coiled-coil domain of nucleotide exchange factor GrpE"/>
    <property type="match status" value="1"/>
</dbReference>
<dbReference type="EMBL" id="CACTIH010009596">
    <property type="protein sequence ID" value="CAA3032486.1"/>
    <property type="molecule type" value="Genomic_DNA"/>
</dbReference>
<evidence type="ECO:0000256" key="7">
    <source>
        <dbReference type="SAM" id="MobiDB-lite"/>
    </source>
</evidence>
<reference evidence="8 9" key="1">
    <citation type="submission" date="2019-12" db="EMBL/GenBank/DDBJ databases">
        <authorList>
            <person name="Alioto T."/>
            <person name="Alioto T."/>
            <person name="Gomez Garrido J."/>
        </authorList>
    </citation>
    <scope>NUCLEOTIDE SEQUENCE [LARGE SCALE GENOMIC DNA]</scope>
</reference>
<dbReference type="Gene3D" id="3.90.20.20">
    <property type="match status" value="1"/>
</dbReference>
<evidence type="ECO:0000256" key="3">
    <source>
        <dbReference type="ARBA" id="ARBA00023128"/>
    </source>
</evidence>
<dbReference type="GO" id="GO:0030150">
    <property type="term" value="P:protein import into mitochondrial matrix"/>
    <property type="evidence" value="ECO:0007669"/>
    <property type="project" value="TreeGrafter"/>
</dbReference>
<dbReference type="GO" id="GO:0051087">
    <property type="term" value="F:protein-folding chaperone binding"/>
    <property type="evidence" value="ECO:0007669"/>
    <property type="project" value="InterPro"/>
</dbReference>
<dbReference type="Proteomes" id="UP000594638">
    <property type="component" value="Unassembled WGS sequence"/>
</dbReference>
<keyword evidence="4" id="KW-0143">Chaperone</keyword>
<dbReference type="GO" id="GO:0000774">
    <property type="term" value="F:adenyl-nucleotide exchange factor activity"/>
    <property type="evidence" value="ECO:0007669"/>
    <property type="project" value="InterPro"/>
</dbReference>
<dbReference type="HAMAP" id="MF_01151">
    <property type="entry name" value="GrpE"/>
    <property type="match status" value="1"/>
</dbReference>
<dbReference type="GO" id="GO:0051082">
    <property type="term" value="F:unfolded protein binding"/>
    <property type="evidence" value="ECO:0007669"/>
    <property type="project" value="TreeGrafter"/>
</dbReference>
<accession>A0A8S0VMS9</accession>
<feature type="compositionally biased region" description="Basic and acidic residues" evidence="7">
    <location>
        <begin position="88"/>
        <end position="107"/>
    </location>
</feature>
<evidence type="ECO:0000256" key="6">
    <source>
        <dbReference type="SAM" id="Coils"/>
    </source>
</evidence>
<dbReference type="GO" id="GO:0042803">
    <property type="term" value="F:protein homodimerization activity"/>
    <property type="evidence" value="ECO:0007669"/>
    <property type="project" value="InterPro"/>
</dbReference>
<dbReference type="InterPro" id="IPR000740">
    <property type="entry name" value="GrpE"/>
</dbReference>
<comment type="caution">
    <text evidence="8">The sequence shown here is derived from an EMBL/GenBank/DDBJ whole genome shotgun (WGS) entry which is preliminary data.</text>
</comment>
<keyword evidence="3" id="KW-0496">Mitochondrion</keyword>
<evidence type="ECO:0000313" key="9">
    <source>
        <dbReference type="Proteomes" id="UP000594638"/>
    </source>
</evidence>
<keyword evidence="9" id="KW-1185">Reference proteome</keyword>
<dbReference type="Gene3D" id="2.30.22.10">
    <property type="entry name" value="Head domain of nucleotide exchange factor GrpE"/>
    <property type="match status" value="1"/>
</dbReference>
<evidence type="ECO:0000256" key="4">
    <source>
        <dbReference type="ARBA" id="ARBA00023186"/>
    </source>
</evidence>
<dbReference type="AlphaFoldDB" id="A0A8S0VMS9"/>
<dbReference type="PANTHER" id="PTHR21237:SF23">
    <property type="entry name" value="GRPE PROTEIN HOMOLOG, MITOCHONDRIAL"/>
    <property type="match status" value="1"/>
</dbReference>
<protein>
    <submittedName>
        <fullName evidence="8">Molecular chaperone of the family</fullName>
    </submittedName>
</protein>
<evidence type="ECO:0000256" key="5">
    <source>
        <dbReference type="RuleBase" id="RU004478"/>
    </source>
</evidence>
<dbReference type="FunFam" id="3.90.20.20:FF:000005">
    <property type="entry name" value="GrpE protein homolog"/>
    <property type="match status" value="1"/>
</dbReference>
<dbReference type="GO" id="GO:0001405">
    <property type="term" value="C:PAM complex, Tim23 associated import motor"/>
    <property type="evidence" value="ECO:0007669"/>
    <property type="project" value="TreeGrafter"/>
</dbReference>
<dbReference type="OrthoDB" id="201635at2759"/>
<name>A0A8S0VMS9_OLEEU</name>
<comment type="similarity">
    <text evidence="1 5">Belongs to the GrpE family.</text>
</comment>
<feature type="coiled-coil region" evidence="6">
    <location>
        <begin position="145"/>
        <end position="190"/>
    </location>
</feature>
<dbReference type="GO" id="GO:0006457">
    <property type="term" value="P:protein folding"/>
    <property type="evidence" value="ECO:0007669"/>
    <property type="project" value="InterPro"/>
</dbReference>
<dbReference type="CDD" id="cd00446">
    <property type="entry name" value="GrpE"/>
    <property type="match status" value="1"/>
</dbReference>
<sequence>MRIFSSVYHQTSVRPPGHHLSARHIITAILLNYAPPARNRTLLRNVAEYQSSTRPLMVSGQVSWLRHSNLNSSTIQCFGFTSTASSHPNEKEISESENKQEIKRDDGANAAAVDVPDQTEASVMDKKDESDSEIELSRDDLMKLLTEKEEHLKVKQMEHEQMKDKVLRTLAEMENVKDRTKREADNAKKFAIQNFSKSLLDVADNLGRASSAAKESFLKIETSNDDAGAVSLLKTLLEGVEMTEKQLIEVFKKFGVEKYDAMNEEFDPNRHNAVFQVPDASKPANHVAVVLKRKVDSIWAPSHPFTRPSLTPQKRQNIKINFNLDESQKREMVIEEAR</sequence>
<feature type="compositionally biased region" description="Basic and acidic residues" evidence="7">
    <location>
        <begin position="123"/>
        <end position="135"/>
    </location>
</feature>
<proteinExistence type="inferred from homology"/>
<dbReference type="Gramene" id="OE9A107520T1">
    <property type="protein sequence ID" value="OE9A107520C1"/>
    <property type="gene ID" value="OE9A107520"/>
</dbReference>
<evidence type="ECO:0000256" key="1">
    <source>
        <dbReference type="ARBA" id="ARBA00009054"/>
    </source>
</evidence>
<gene>
    <name evidence="8" type="ORF">OLEA9_A107520</name>
</gene>
<evidence type="ECO:0000256" key="2">
    <source>
        <dbReference type="ARBA" id="ARBA00022946"/>
    </source>
</evidence>
<evidence type="ECO:0000313" key="8">
    <source>
        <dbReference type="EMBL" id="CAA3032486.1"/>
    </source>
</evidence>
<dbReference type="Pfam" id="PF01025">
    <property type="entry name" value="GrpE"/>
    <property type="match status" value="1"/>
</dbReference>
<dbReference type="PANTHER" id="PTHR21237">
    <property type="entry name" value="GRPE PROTEIN"/>
    <property type="match status" value="1"/>
</dbReference>
<dbReference type="SUPFAM" id="SSF51064">
    <property type="entry name" value="Head domain of nucleotide exchange factor GrpE"/>
    <property type="match status" value="1"/>
</dbReference>
<keyword evidence="6" id="KW-0175">Coiled coil</keyword>
<feature type="region of interest" description="Disordered" evidence="7">
    <location>
        <begin position="83"/>
        <end position="135"/>
    </location>
</feature>
<dbReference type="InterPro" id="IPR013805">
    <property type="entry name" value="GrpE_CC"/>
</dbReference>
<keyword evidence="2" id="KW-0809">Transit peptide</keyword>
<dbReference type="InterPro" id="IPR009012">
    <property type="entry name" value="GrpE_head"/>
</dbReference>